<keyword evidence="8" id="KW-1185">Reference proteome</keyword>
<dbReference type="EMBL" id="CP151767">
    <property type="protein sequence ID" value="WZU66967.1"/>
    <property type="molecule type" value="Genomic_DNA"/>
</dbReference>
<dbReference type="InterPro" id="IPR008901">
    <property type="entry name" value="ACER"/>
</dbReference>
<evidence type="ECO:0000256" key="2">
    <source>
        <dbReference type="ARBA" id="ARBA00022692"/>
    </source>
</evidence>
<dbReference type="AlphaFoldDB" id="A0AAN0MCJ7"/>
<evidence type="ECO:0000256" key="1">
    <source>
        <dbReference type="ARBA" id="ARBA00004141"/>
    </source>
</evidence>
<accession>A0AAN0MCJ7</accession>
<dbReference type="GO" id="GO:0016020">
    <property type="term" value="C:membrane"/>
    <property type="evidence" value="ECO:0007669"/>
    <property type="project" value="UniProtKB-SubCell"/>
</dbReference>
<dbReference type="KEGG" id="yrh:AABB31_18600"/>
<sequence>MDWSSQIDGYCERTDFTYWSEPINAVTNLAFIIAAIIMWRRCQALPAARLLCIILFAIGVGSYLFHTFATQWAALSDVAPIGLFILVYLFLVNRDMAGLGWVRALLATAFFLPYAYVLVPILNTLPFFAVSNFYWTVPLALFIYAGWLGGQTGRGLAIGGVILCVSITLRSFDETLCHIVPIGTHFLWHCLNGIMLGWMINVYRRHMLATVRL</sequence>
<feature type="transmembrane region" description="Helical" evidence="6">
    <location>
        <begin position="155"/>
        <end position="172"/>
    </location>
</feature>
<comment type="subcellular location">
    <subcellularLocation>
        <location evidence="1">Membrane</location>
        <topology evidence="1">Multi-pass membrane protein</topology>
    </subcellularLocation>
</comment>
<dbReference type="Pfam" id="PF05875">
    <property type="entry name" value="Ceramidase"/>
    <property type="match status" value="1"/>
</dbReference>
<feature type="transmembrane region" description="Helical" evidence="6">
    <location>
        <begin position="72"/>
        <end position="92"/>
    </location>
</feature>
<feature type="transmembrane region" description="Helical" evidence="6">
    <location>
        <begin position="47"/>
        <end position="66"/>
    </location>
</feature>
<feature type="transmembrane region" description="Helical" evidence="6">
    <location>
        <begin position="23"/>
        <end position="40"/>
    </location>
</feature>
<feature type="transmembrane region" description="Helical" evidence="6">
    <location>
        <begin position="104"/>
        <end position="122"/>
    </location>
</feature>
<reference evidence="8" key="1">
    <citation type="submission" date="2024-04" db="EMBL/GenBank/DDBJ databases">
        <title>Phylogenomic analyses of a clade within the roseobacter group suggest taxonomic reassignments of species of the genera Aestuariivita, Citreicella, Loktanella, Nautella, Pelagibaca, Ruegeria, Thalassobius, Thiobacimonas and Tropicibacter, and the proposal o.</title>
        <authorList>
            <person name="Jeon C.O."/>
        </authorList>
    </citation>
    <scope>NUCLEOTIDE SEQUENCE [LARGE SCALE GENOMIC DNA]</scope>
    <source>
        <strain evidence="8">SS1-5</strain>
    </source>
</reference>
<evidence type="ECO:0000256" key="3">
    <source>
        <dbReference type="ARBA" id="ARBA00022801"/>
    </source>
</evidence>
<dbReference type="GO" id="GO:0006672">
    <property type="term" value="P:ceramide metabolic process"/>
    <property type="evidence" value="ECO:0007669"/>
    <property type="project" value="InterPro"/>
</dbReference>
<keyword evidence="3" id="KW-0378">Hydrolase</keyword>
<feature type="transmembrane region" description="Helical" evidence="6">
    <location>
        <begin position="128"/>
        <end position="148"/>
    </location>
</feature>
<dbReference type="RefSeq" id="WP_342076285.1">
    <property type="nucleotide sequence ID" value="NZ_CP151767.2"/>
</dbReference>
<evidence type="ECO:0000256" key="5">
    <source>
        <dbReference type="ARBA" id="ARBA00023136"/>
    </source>
</evidence>
<organism evidence="7 8">
    <name type="scientific">Yoonia rhodophyticola</name>
    <dbReference type="NCBI Taxonomy" id="3137370"/>
    <lineage>
        <taxon>Bacteria</taxon>
        <taxon>Pseudomonadati</taxon>
        <taxon>Pseudomonadota</taxon>
        <taxon>Alphaproteobacteria</taxon>
        <taxon>Rhodobacterales</taxon>
        <taxon>Paracoccaceae</taxon>
        <taxon>Yoonia</taxon>
    </lineage>
</organism>
<evidence type="ECO:0000313" key="8">
    <source>
        <dbReference type="Proteomes" id="UP001470809"/>
    </source>
</evidence>
<proteinExistence type="predicted"/>
<gene>
    <name evidence="7" type="ORF">AABB31_18600</name>
</gene>
<evidence type="ECO:0000256" key="6">
    <source>
        <dbReference type="SAM" id="Phobius"/>
    </source>
</evidence>
<dbReference type="Proteomes" id="UP001470809">
    <property type="component" value="Chromosome"/>
</dbReference>
<dbReference type="GO" id="GO:0016811">
    <property type="term" value="F:hydrolase activity, acting on carbon-nitrogen (but not peptide) bonds, in linear amides"/>
    <property type="evidence" value="ECO:0007669"/>
    <property type="project" value="InterPro"/>
</dbReference>
<keyword evidence="4 6" id="KW-1133">Transmembrane helix</keyword>
<evidence type="ECO:0000313" key="7">
    <source>
        <dbReference type="EMBL" id="WZU66967.1"/>
    </source>
</evidence>
<evidence type="ECO:0000256" key="4">
    <source>
        <dbReference type="ARBA" id="ARBA00022989"/>
    </source>
</evidence>
<keyword evidence="5 6" id="KW-0472">Membrane</keyword>
<keyword evidence="2 6" id="KW-0812">Transmembrane</keyword>
<name>A0AAN0MCJ7_9RHOB</name>
<reference evidence="7 8" key="2">
    <citation type="submission" date="2024-08" db="EMBL/GenBank/DDBJ databases">
        <title>Phylogenomic analyses of a clade within the roseobacter group suggest taxonomic reassignments of species of the genera Aestuariivita, Citreicella, Loktanella, Nautella, Pelagibaca, Ruegeria, Thalassobius, Thiobacimonas and Tropicibacter, and the proposal o.</title>
        <authorList>
            <person name="Jeon C.O."/>
        </authorList>
    </citation>
    <scope>NUCLEOTIDE SEQUENCE [LARGE SCALE GENOMIC DNA]</scope>
    <source>
        <strain evidence="7 8">SS1-5</strain>
    </source>
</reference>
<feature type="transmembrane region" description="Helical" evidence="6">
    <location>
        <begin position="178"/>
        <end position="203"/>
    </location>
</feature>
<protein>
    <submittedName>
        <fullName evidence="7">Ceramidase domain-containing protein</fullName>
    </submittedName>
</protein>